<dbReference type="RefSeq" id="WP_227837041.1">
    <property type="nucleotide sequence ID" value="NZ_WEGI01000001.1"/>
</dbReference>
<protein>
    <submittedName>
        <fullName evidence="4">Lipoprotein LprN</fullName>
    </submittedName>
</protein>
<dbReference type="PANTHER" id="PTHR33371">
    <property type="entry name" value="INTERMEMBRANE PHOSPHOLIPID TRANSPORT SYSTEM BINDING PROTEIN MLAD-RELATED"/>
    <property type="match status" value="1"/>
</dbReference>
<evidence type="ECO:0000256" key="1">
    <source>
        <dbReference type="SAM" id="MobiDB-lite"/>
    </source>
</evidence>
<dbReference type="InterPro" id="IPR003399">
    <property type="entry name" value="Mce/MlaD"/>
</dbReference>
<proteinExistence type="predicted"/>
<dbReference type="PROSITE" id="PS51257">
    <property type="entry name" value="PROKAR_LIPOPROTEIN"/>
    <property type="match status" value="1"/>
</dbReference>
<dbReference type="InterPro" id="IPR005693">
    <property type="entry name" value="Mce"/>
</dbReference>
<dbReference type="NCBIfam" id="TIGR00996">
    <property type="entry name" value="Mtu_fam_mce"/>
    <property type="match status" value="1"/>
</dbReference>
<dbReference type="InterPro" id="IPR052336">
    <property type="entry name" value="MlaD_Phospholipid_Transporter"/>
</dbReference>
<feature type="region of interest" description="Disordered" evidence="1">
    <location>
        <begin position="354"/>
        <end position="437"/>
    </location>
</feature>
<keyword evidence="5" id="KW-1185">Reference proteome</keyword>
<name>A0A7K0DFR1_9NOCA</name>
<dbReference type="InterPro" id="IPR024516">
    <property type="entry name" value="Mce_C"/>
</dbReference>
<accession>A0A7K0DFR1</accession>
<dbReference type="EMBL" id="WEGI01000001">
    <property type="protein sequence ID" value="MQY24635.1"/>
    <property type="molecule type" value="Genomic_DNA"/>
</dbReference>
<dbReference type="PANTHER" id="PTHR33371:SF15">
    <property type="entry name" value="LIPOPROTEIN LPRN"/>
    <property type="match status" value="1"/>
</dbReference>
<dbReference type="Proteomes" id="UP000431401">
    <property type="component" value="Unassembled WGS sequence"/>
</dbReference>
<feature type="compositionally biased region" description="Pro residues" evidence="1">
    <location>
        <begin position="369"/>
        <end position="391"/>
    </location>
</feature>
<dbReference type="Pfam" id="PF11887">
    <property type="entry name" value="Mce4_CUP1"/>
    <property type="match status" value="1"/>
</dbReference>
<evidence type="ECO:0000313" key="5">
    <source>
        <dbReference type="Proteomes" id="UP000431401"/>
    </source>
</evidence>
<evidence type="ECO:0000313" key="4">
    <source>
        <dbReference type="EMBL" id="MQY24635.1"/>
    </source>
</evidence>
<feature type="domain" description="Mammalian cell entry C-terminal" evidence="3">
    <location>
        <begin position="125"/>
        <end position="285"/>
    </location>
</feature>
<dbReference type="Pfam" id="PF02470">
    <property type="entry name" value="MlaD"/>
    <property type="match status" value="1"/>
</dbReference>
<gene>
    <name evidence="4" type="primary">lprN_1</name>
    <name evidence="4" type="ORF">NRB56_01830</name>
</gene>
<dbReference type="GO" id="GO:0005576">
    <property type="term" value="C:extracellular region"/>
    <property type="evidence" value="ECO:0007669"/>
    <property type="project" value="TreeGrafter"/>
</dbReference>
<feature type="compositionally biased region" description="Pro residues" evidence="1">
    <location>
        <begin position="399"/>
        <end position="411"/>
    </location>
</feature>
<reference evidence="4 5" key="1">
    <citation type="submission" date="2019-10" db="EMBL/GenBank/DDBJ databases">
        <title>Nocardia macrotermitis sp. nov. and Nocardia aurantia sp. nov., isolated from the gut of fungus growing-termite Macrotermes natalensis.</title>
        <authorList>
            <person name="Benndorf R."/>
            <person name="Schwitalla J."/>
            <person name="Martin K."/>
            <person name="De Beer W."/>
            <person name="Kaster A.-K."/>
            <person name="Vollmers J."/>
            <person name="Poulsen M."/>
            <person name="Beemelmanns C."/>
        </authorList>
    </citation>
    <scope>NUCLEOTIDE SEQUENCE [LARGE SCALE GENOMIC DNA]</scope>
    <source>
        <strain evidence="4 5">RB56</strain>
    </source>
</reference>
<organism evidence="4 5">
    <name type="scientific">Nocardia aurantia</name>
    <dbReference type="NCBI Taxonomy" id="2585199"/>
    <lineage>
        <taxon>Bacteria</taxon>
        <taxon>Bacillati</taxon>
        <taxon>Actinomycetota</taxon>
        <taxon>Actinomycetes</taxon>
        <taxon>Mycobacteriales</taxon>
        <taxon>Nocardiaceae</taxon>
        <taxon>Nocardia</taxon>
    </lineage>
</organism>
<sequence>MNTRIRLAGAVIGLAVLLTATGCQWDGLNTLPMPGAAGTGEGSWQVRIQMPNVTTLTRNSPVKVDDVTVGTVTDITVEGWHALVTVSLDKNVQLPENATARIGQTSLLGSNHVELAVPKDVPPQGKLHNGDVIPLERAGDYPTTEQVLSSLSVVLNGGGISQLETITHELDATFHGRQDDIRDLLPQLSTLTSTLNQQTADIIAAMSGLDRFAGVLARQRDDLTTAITQIHPALTVLADRRENVTKTLTALGDLSDVVQRIIANSGANLTADLAHLRPALQSLADTGTKLADSLQILLTFPFPLKNLDRALKGDYLNLLMTVDITGARLDSNFLTGTALGGRFGGVEGALGSLAGTAEGKGDPMTGPLQAPPPAPAPAPAIPGLPPIPGLPAIPGLTVPAPPAPDSAPAPPATDSVPPQQVPGSGQAPDATGGGTDR</sequence>
<feature type="domain" description="Mce/MlaD" evidence="2">
    <location>
        <begin position="43"/>
        <end position="116"/>
    </location>
</feature>
<keyword evidence="4" id="KW-0449">Lipoprotein</keyword>
<evidence type="ECO:0000259" key="3">
    <source>
        <dbReference type="Pfam" id="PF11887"/>
    </source>
</evidence>
<evidence type="ECO:0000259" key="2">
    <source>
        <dbReference type="Pfam" id="PF02470"/>
    </source>
</evidence>
<dbReference type="AlphaFoldDB" id="A0A7K0DFR1"/>
<comment type="caution">
    <text evidence="4">The sequence shown here is derived from an EMBL/GenBank/DDBJ whole genome shotgun (WGS) entry which is preliminary data.</text>
</comment>